<evidence type="ECO:0000256" key="6">
    <source>
        <dbReference type="ARBA" id="ARBA00023146"/>
    </source>
</evidence>
<protein>
    <recommendedName>
        <fullName evidence="1 8">Tyrosine--tRNA ligase</fullName>
        <ecNumber evidence="1 8">6.1.1.1</ecNumber>
    </recommendedName>
</protein>
<dbReference type="PANTHER" id="PTHR11766:SF1">
    <property type="entry name" value="TYROSINE--TRNA LIGASE"/>
    <property type="match status" value="1"/>
</dbReference>
<dbReference type="InterPro" id="IPR014729">
    <property type="entry name" value="Rossmann-like_a/b/a_fold"/>
</dbReference>
<evidence type="ECO:0000256" key="3">
    <source>
        <dbReference type="ARBA" id="ARBA00022741"/>
    </source>
</evidence>
<dbReference type="EC" id="6.1.1.1" evidence="1 8"/>
<dbReference type="Proteomes" id="UP000176751">
    <property type="component" value="Unassembled WGS sequence"/>
</dbReference>
<evidence type="ECO:0000256" key="7">
    <source>
        <dbReference type="ARBA" id="ARBA00048248"/>
    </source>
</evidence>
<keyword evidence="5 9" id="KW-0648">Protein biosynthesis</keyword>
<dbReference type="InterPro" id="IPR002305">
    <property type="entry name" value="aa-tRNA-synth_Ic"/>
</dbReference>
<dbReference type="AlphaFoldDB" id="A0A1F5HGC5"/>
<dbReference type="Gene3D" id="1.10.240.10">
    <property type="entry name" value="Tyrosyl-Transfer RNA Synthetase"/>
    <property type="match status" value="1"/>
</dbReference>
<dbReference type="Gene3D" id="3.40.50.620">
    <property type="entry name" value="HUPs"/>
    <property type="match status" value="1"/>
</dbReference>
<dbReference type="EMBL" id="MFCA01000002">
    <property type="protein sequence ID" value="OGE03168.1"/>
    <property type="molecule type" value="Genomic_DNA"/>
</dbReference>
<comment type="catalytic activity">
    <reaction evidence="7">
        <text>tRNA(Tyr) + L-tyrosine + ATP = L-tyrosyl-tRNA(Tyr) + AMP + diphosphate + H(+)</text>
        <dbReference type="Rhea" id="RHEA:10220"/>
        <dbReference type="Rhea" id="RHEA-COMP:9706"/>
        <dbReference type="Rhea" id="RHEA-COMP:9707"/>
        <dbReference type="ChEBI" id="CHEBI:15378"/>
        <dbReference type="ChEBI" id="CHEBI:30616"/>
        <dbReference type="ChEBI" id="CHEBI:33019"/>
        <dbReference type="ChEBI" id="CHEBI:58315"/>
        <dbReference type="ChEBI" id="CHEBI:78442"/>
        <dbReference type="ChEBI" id="CHEBI:78536"/>
        <dbReference type="ChEBI" id="CHEBI:456215"/>
        <dbReference type="EC" id="6.1.1.1"/>
    </reaction>
</comment>
<comment type="similarity">
    <text evidence="9">Belongs to the class-I aminoacyl-tRNA synthetase family.</text>
</comment>
<name>A0A1F5HGC5_9BACT</name>
<keyword evidence="2 9" id="KW-0436">Ligase</keyword>
<organism evidence="10 11">
    <name type="scientific">Candidatus Curtissbacteria bacterium RIFOXYA1_FULL_41_14</name>
    <dbReference type="NCBI Taxonomy" id="1797737"/>
    <lineage>
        <taxon>Bacteria</taxon>
        <taxon>Candidatus Curtissiibacteriota</taxon>
    </lineage>
</organism>
<comment type="caution">
    <text evidence="10">The sequence shown here is derived from an EMBL/GenBank/DDBJ whole genome shotgun (WGS) entry which is preliminary data.</text>
</comment>
<dbReference type="InterPro" id="IPR002307">
    <property type="entry name" value="Tyr-tRNA-ligase"/>
</dbReference>
<evidence type="ECO:0000256" key="9">
    <source>
        <dbReference type="RuleBase" id="RU363036"/>
    </source>
</evidence>
<evidence type="ECO:0000256" key="1">
    <source>
        <dbReference type="ARBA" id="ARBA00013160"/>
    </source>
</evidence>
<dbReference type="GO" id="GO:0005524">
    <property type="term" value="F:ATP binding"/>
    <property type="evidence" value="ECO:0007669"/>
    <property type="project" value="UniProtKB-KW"/>
</dbReference>
<dbReference type="NCBIfam" id="TIGR00234">
    <property type="entry name" value="tyrS"/>
    <property type="match status" value="1"/>
</dbReference>
<dbReference type="GO" id="GO:0006437">
    <property type="term" value="P:tyrosyl-tRNA aminoacylation"/>
    <property type="evidence" value="ECO:0007669"/>
    <property type="project" value="UniProtKB-UniRule"/>
</dbReference>
<dbReference type="PANTHER" id="PTHR11766">
    <property type="entry name" value="TYROSYL-TRNA SYNTHETASE"/>
    <property type="match status" value="1"/>
</dbReference>
<proteinExistence type="inferred from homology"/>
<keyword evidence="4 9" id="KW-0067">ATP-binding</keyword>
<accession>A0A1F5HGC5</accession>
<dbReference type="GO" id="GO:0004831">
    <property type="term" value="F:tyrosine-tRNA ligase activity"/>
    <property type="evidence" value="ECO:0007669"/>
    <property type="project" value="UniProtKB-UniRule"/>
</dbReference>
<dbReference type="InterPro" id="IPR024088">
    <property type="entry name" value="Tyr-tRNA-ligase_bac-type"/>
</dbReference>
<dbReference type="GO" id="GO:0005829">
    <property type="term" value="C:cytosol"/>
    <property type="evidence" value="ECO:0007669"/>
    <property type="project" value="TreeGrafter"/>
</dbReference>
<dbReference type="PRINTS" id="PR01040">
    <property type="entry name" value="TRNASYNTHTYR"/>
</dbReference>
<dbReference type="STRING" id="1797737.A2196_05195"/>
<evidence type="ECO:0000313" key="11">
    <source>
        <dbReference type="Proteomes" id="UP000176751"/>
    </source>
</evidence>
<evidence type="ECO:0000313" key="10">
    <source>
        <dbReference type="EMBL" id="OGE03168.1"/>
    </source>
</evidence>
<gene>
    <name evidence="10" type="ORF">A2196_05195</name>
</gene>
<dbReference type="Pfam" id="PF00579">
    <property type="entry name" value="tRNA-synt_1b"/>
    <property type="match status" value="1"/>
</dbReference>
<evidence type="ECO:0000256" key="2">
    <source>
        <dbReference type="ARBA" id="ARBA00022598"/>
    </source>
</evidence>
<dbReference type="SUPFAM" id="SSF52374">
    <property type="entry name" value="Nucleotidylyl transferase"/>
    <property type="match status" value="1"/>
</dbReference>
<reference evidence="10 11" key="1">
    <citation type="journal article" date="2016" name="Nat. Commun.">
        <title>Thousands of microbial genomes shed light on interconnected biogeochemical processes in an aquifer system.</title>
        <authorList>
            <person name="Anantharaman K."/>
            <person name="Brown C.T."/>
            <person name="Hug L.A."/>
            <person name="Sharon I."/>
            <person name="Castelle C.J."/>
            <person name="Probst A.J."/>
            <person name="Thomas B.C."/>
            <person name="Singh A."/>
            <person name="Wilkins M.J."/>
            <person name="Karaoz U."/>
            <person name="Brodie E.L."/>
            <person name="Williams K.H."/>
            <person name="Hubbard S.S."/>
            <person name="Banfield J.F."/>
        </authorList>
    </citation>
    <scope>NUCLEOTIDE SEQUENCE [LARGE SCALE GENOMIC DNA]</scope>
</reference>
<keyword evidence="6 9" id="KW-0030">Aminoacyl-tRNA synthetase</keyword>
<evidence type="ECO:0000256" key="4">
    <source>
        <dbReference type="ARBA" id="ARBA00022840"/>
    </source>
</evidence>
<evidence type="ECO:0000256" key="5">
    <source>
        <dbReference type="ARBA" id="ARBA00022917"/>
    </source>
</evidence>
<keyword evidence="3 9" id="KW-0547">Nucleotide-binding</keyword>
<evidence type="ECO:0000256" key="8">
    <source>
        <dbReference type="NCBIfam" id="TIGR00234"/>
    </source>
</evidence>
<sequence>MDKIDKVLTKVVEQILPNKEGLAKLMASKKIRVYLGVDPTGSRLHLGHTIPLRKLQEFADLGHEAILLFGTGTVLTGDPSQRAQARTKITQEEIDKNIKTWKSQTQKIINFDKVKIKENGDWLLKLNLADIINIASNLSATQLFKRDMFQDRIKHGNTVWTHEMLYPMLQGYDSVAMDVDLEIGGTDQTFNMLIGRELQKKMKNREKFVLTTPLISGTNDKPMSKSSGNCIWLDDSPQDIFGKIMSMADSQIGEYWLNLTDLDPQELKSFKPLNAKKKLAFEIVKQFYAEEIARHTMEEFERVFQKKMLPLNIPITKSSGATISQAILDSGLSGSISESKRLIQQGAISGTISPNKPFGKISDPKEPFTGDIIVKKGINIVKITKQEK</sequence>